<dbReference type="InterPro" id="IPR032675">
    <property type="entry name" value="LRR_dom_sf"/>
</dbReference>
<proteinExistence type="predicted"/>
<name>A0A9P6QY03_9FUNG</name>
<organism evidence="2 3">
    <name type="scientific">Linnemannia gamsii</name>
    <dbReference type="NCBI Taxonomy" id="64522"/>
    <lineage>
        <taxon>Eukaryota</taxon>
        <taxon>Fungi</taxon>
        <taxon>Fungi incertae sedis</taxon>
        <taxon>Mucoromycota</taxon>
        <taxon>Mortierellomycotina</taxon>
        <taxon>Mortierellomycetes</taxon>
        <taxon>Mortierellales</taxon>
        <taxon>Mortierellaceae</taxon>
        <taxon>Linnemannia</taxon>
    </lineage>
</organism>
<dbReference type="SUPFAM" id="SSF52047">
    <property type="entry name" value="RNI-like"/>
    <property type="match status" value="1"/>
</dbReference>
<dbReference type="EMBL" id="JAAAIN010001357">
    <property type="protein sequence ID" value="KAG0303883.1"/>
    <property type="molecule type" value="Genomic_DNA"/>
</dbReference>
<feature type="region of interest" description="Disordered" evidence="1">
    <location>
        <begin position="35"/>
        <end position="70"/>
    </location>
</feature>
<sequence>MQSRLQIRANNVPLFFGWDDLRILLREDYRLWKQDQRHQQQHSQSPTLTKDKEGKEEQPSLPPKSSSSSSMLSRYGVFIKKVSLGVGQLTKVAPTTILFHISQPRSLAEATRAHLHFPVFGTVAPLVQEETPSVPAPNASTDPDLPEPTPQELLLHLLRQCPNLCSLDLNGWSPEDEHAEFWKEIAENVMPRLQEFVIRIVYGYPATENLPNILAAVASCSSNMRKLILPQFEKSLQVMASSGAQGGVRRSNEEPADHAAWSKFMKGCVNLERLEIVLLDRGWTQVLNGSATHLRSLKVGLIYLSDWHLLVDSLRSGHLPCLDDINFCFDQYGDGPLVTDQNVADLISAGQVGWRSIRLSELGPLAVEALIEHGHCSTIESIVADETVHITSDQLRRVFSSSPNLHTFVTLDNEPRTIPSLVQFSVRDFINFDNDNNDDTGRHLMPWACESSLRVLAVKNTDVPRPDITVSYYNTPIPEGATIPEAYPGEGLELQRRVYERLSRFRSLEVLELGHDDRDFGVRDYIQNAEGEMIHNDTEDYQYSCVDMSLGSGLKALGELKRLRRLNVARMATSIGVEEVQWMTQSWPRLEELNGLNVEQEEQHAQHWLIENCPAIASRQFKFSFDWQ</sequence>
<evidence type="ECO:0000313" key="2">
    <source>
        <dbReference type="EMBL" id="KAG0303883.1"/>
    </source>
</evidence>
<dbReference type="Gene3D" id="3.80.10.10">
    <property type="entry name" value="Ribonuclease Inhibitor"/>
    <property type="match status" value="1"/>
</dbReference>
<reference evidence="2" key="1">
    <citation type="journal article" date="2020" name="Fungal Divers.">
        <title>Resolving the Mortierellaceae phylogeny through synthesis of multi-gene phylogenetics and phylogenomics.</title>
        <authorList>
            <person name="Vandepol N."/>
            <person name="Liber J."/>
            <person name="Desiro A."/>
            <person name="Na H."/>
            <person name="Kennedy M."/>
            <person name="Barry K."/>
            <person name="Grigoriev I.V."/>
            <person name="Miller A.N."/>
            <person name="O'Donnell K."/>
            <person name="Stajich J.E."/>
            <person name="Bonito G."/>
        </authorList>
    </citation>
    <scope>NUCLEOTIDE SEQUENCE</scope>
    <source>
        <strain evidence="2">NVP60</strain>
    </source>
</reference>
<comment type="caution">
    <text evidence="2">The sequence shown here is derived from an EMBL/GenBank/DDBJ whole genome shotgun (WGS) entry which is preliminary data.</text>
</comment>
<evidence type="ECO:0000313" key="3">
    <source>
        <dbReference type="Proteomes" id="UP000823405"/>
    </source>
</evidence>
<feature type="compositionally biased region" description="Basic and acidic residues" evidence="1">
    <location>
        <begin position="49"/>
        <end position="58"/>
    </location>
</feature>
<dbReference type="Proteomes" id="UP000823405">
    <property type="component" value="Unassembled WGS sequence"/>
</dbReference>
<evidence type="ECO:0000256" key="1">
    <source>
        <dbReference type="SAM" id="MobiDB-lite"/>
    </source>
</evidence>
<keyword evidence="3" id="KW-1185">Reference proteome</keyword>
<accession>A0A9P6QY03</accession>
<gene>
    <name evidence="2" type="ORF">BGZ97_001701</name>
</gene>
<dbReference type="OrthoDB" id="2374315at2759"/>
<dbReference type="AlphaFoldDB" id="A0A9P6QY03"/>
<protein>
    <submittedName>
        <fullName evidence="2">Uncharacterized protein</fullName>
    </submittedName>
</protein>